<name>A0A3S5C4T8_9PLAT</name>
<evidence type="ECO:0000313" key="2">
    <source>
        <dbReference type="EMBL" id="VEL35477.1"/>
    </source>
</evidence>
<protein>
    <submittedName>
        <fullName evidence="2">Uncharacterized protein</fullName>
    </submittedName>
</protein>
<keyword evidence="3" id="KW-1185">Reference proteome</keyword>
<dbReference type="EMBL" id="CAAALY010249939">
    <property type="protein sequence ID" value="VEL35477.1"/>
    <property type="molecule type" value="Genomic_DNA"/>
</dbReference>
<dbReference type="AlphaFoldDB" id="A0A3S5C4T8"/>
<reference evidence="2" key="1">
    <citation type="submission" date="2018-11" db="EMBL/GenBank/DDBJ databases">
        <authorList>
            <consortium name="Pathogen Informatics"/>
        </authorList>
    </citation>
    <scope>NUCLEOTIDE SEQUENCE</scope>
</reference>
<proteinExistence type="predicted"/>
<dbReference type="Proteomes" id="UP000784294">
    <property type="component" value="Unassembled WGS sequence"/>
</dbReference>
<accession>A0A3S5C4T8</accession>
<gene>
    <name evidence="2" type="ORF">PXEA_LOCUS28917</name>
</gene>
<feature type="region of interest" description="Disordered" evidence="1">
    <location>
        <begin position="1"/>
        <end position="20"/>
    </location>
</feature>
<evidence type="ECO:0000256" key="1">
    <source>
        <dbReference type="SAM" id="MobiDB-lite"/>
    </source>
</evidence>
<organism evidence="2 3">
    <name type="scientific">Protopolystoma xenopodis</name>
    <dbReference type="NCBI Taxonomy" id="117903"/>
    <lineage>
        <taxon>Eukaryota</taxon>
        <taxon>Metazoa</taxon>
        <taxon>Spiralia</taxon>
        <taxon>Lophotrochozoa</taxon>
        <taxon>Platyhelminthes</taxon>
        <taxon>Monogenea</taxon>
        <taxon>Polyopisthocotylea</taxon>
        <taxon>Polystomatidea</taxon>
        <taxon>Polystomatidae</taxon>
        <taxon>Protopolystoma</taxon>
    </lineage>
</organism>
<sequence>MQYDYVARSPGQRAPTPPQPTARHCYSISPAYAWSLAPRTLNLSERFIPINLLIHEHMQTHSQMPIPAFIGFCIWSLIRLIQTPLARNLQSSSHSNRFDLFVFHGGIGATMKVSCLPFGRIAYSGFYGSIS</sequence>
<comment type="caution">
    <text evidence="2">The sequence shown here is derived from an EMBL/GenBank/DDBJ whole genome shotgun (WGS) entry which is preliminary data.</text>
</comment>
<evidence type="ECO:0000313" key="3">
    <source>
        <dbReference type="Proteomes" id="UP000784294"/>
    </source>
</evidence>